<name>A0A1X2I863_9FUNG</name>
<dbReference type="OrthoDB" id="10520974at2759"/>
<organism evidence="1 2">
    <name type="scientific">Absidia repens</name>
    <dbReference type="NCBI Taxonomy" id="90262"/>
    <lineage>
        <taxon>Eukaryota</taxon>
        <taxon>Fungi</taxon>
        <taxon>Fungi incertae sedis</taxon>
        <taxon>Mucoromycota</taxon>
        <taxon>Mucoromycotina</taxon>
        <taxon>Mucoromycetes</taxon>
        <taxon>Mucorales</taxon>
        <taxon>Cunninghamellaceae</taxon>
        <taxon>Absidia</taxon>
    </lineage>
</organism>
<sequence length="141" mass="16743">MNEAKHYISLIFKKYNSSERECEIDDSKSFIISYKKDVNCYLCKKKSTGKVTKMANVENFIRIWNYNMSNEISEQRWGESYISVYIEKEFFSGYEHSCASGPRIPVDIIQKYICLLKDIVEEEEKEDKTVDAEDYDIVYNY</sequence>
<evidence type="ECO:0000313" key="1">
    <source>
        <dbReference type="EMBL" id="ORZ11466.1"/>
    </source>
</evidence>
<proteinExistence type="predicted"/>
<comment type="caution">
    <text evidence="1">The sequence shown here is derived from an EMBL/GenBank/DDBJ whole genome shotgun (WGS) entry which is preliminary data.</text>
</comment>
<dbReference type="Proteomes" id="UP000193560">
    <property type="component" value="Unassembled WGS sequence"/>
</dbReference>
<dbReference type="EMBL" id="MCGE01000021">
    <property type="protein sequence ID" value="ORZ11466.1"/>
    <property type="molecule type" value="Genomic_DNA"/>
</dbReference>
<keyword evidence="2" id="KW-1185">Reference proteome</keyword>
<evidence type="ECO:0000313" key="2">
    <source>
        <dbReference type="Proteomes" id="UP000193560"/>
    </source>
</evidence>
<gene>
    <name evidence="1" type="ORF">BCR42DRAFT_421179</name>
</gene>
<protein>
    <submittedName>
        <fullName evidence="1">Uncharacterized protein</fullName>
    </submittedName>
</protein>
<reference evidence="1 2" key="1">
    <citation type="submission" date="2016-07" db="EMBL/GenBank/DDBJ databases">
        <title>Pervasive Adenine N6-methylation of Active Genes in Fungi.</title>
        <authorList>
            <consortium name="DOE Joint Genome Institute"/>
            <person name="Mondo S.J."/>
            <person name="Dannebaum R.O."/>
            <person name="Kuo R.C."/>
            <person name="Labutti K."/>
            <person name="Haridas S."/>
            <person name="Kuo A."/>
            <person name="Salamov A."/>
            <person name="Ahrendt S.R."/>
            <person name="Lipzen A."/>
            <person name="Sullivan W."/>
            <person name="Andreopoulos W.B."/>
            <person name="Clum A."/>
            <person name="Lindquist E."/>
            <person name="Daum C."/>
            <person name="Ramamoorthy G.K."/>
            <person name="Gryganskyi A."/>
            <person name="Culley D."/>
            <person name="Magnuson J.K."/>
            <person name="James T.Y."/>
            <person name="O'Malley M.A."/>
            <person name="Stajich J.E."/>
            <person name="Spatafora J.W."/>
            <person name="Visel A."/>
            <person name="Grigoriev I.V."/>
        </authorList>
    </citation>
    <scope>NUCLEOTIDE SEQUENCE [LARGE SCALE GENOMIC DNA]</scope>
    <source>
        <strain evidence="1 2">NRRL 1336</strain>
    </source>
</reference>
<accession>A0A1X2I863</accession>
<dbReference type="AlphaFoldDB" id="A0A1X2I863"/>